<feature type="region of interest" description="Disordered" evidence="1">
    <location>
        <begin position="223"/>
        <end position="264"/>
    </location>
</feature>
<feature type="transmembrane region" description="Helical" evidence="2">
    <location>
        <begin position="508"/>
        <end position="530"/>
    </location>
</feature>
<dbReference type="PANTHER" id="PTHR31061:SF24">
    <property type="entry name" value="LD22376P"/>
    <property type="match status" value="1"/>
</dbReference>
<feature type="transmembrane region" description="Helical" evidence="2">
    <location>
        <begin position="437"/>
        <end position="455"/>
    </location>
</feature>
<evidence type="ECO:0000256" key="2">
    <source>
        <dbReference type="SAM" id="Phobius"/>
    </source>
</evidence>
<accession>A0A8J2P8P4</accession>
<gene>
    <name evidence="3" type="ORF">AFUS01_LOCUS24503</name>
</gene>
<feature type="transmembrane region" description="Helical" evidence="2">
    <location>
        <begin position="603"/>
        <end position="622"/>
    </location>
</feature>
<comment type="caution">
    <text evidence="3">The sequence shown here is derived from an EMBL/GenBank/DDBJ whole genome shotgun (WGS) entry which is preliminary data.</text>
</comment>
<dbReference type="Proteomes" id="UP000708208">
    <property type="component" value="Unassembled WGS sequence"/>
</dbReference>
<organism evidence="3 4">
    <name type="scientific">Allacma fusca</name>
    <dbReference type="NCBI Taxonomy" id="39272"/>
    <lineage>
        <taxon>Eukaryota</taxon>
        <taxon>Metazoa</taxon>
        <taxon>Ecdysozoa</taxon>
        <taxon>Arthropoda</taxon>
        <taxon>Hexapoda</taxon>
        <taxon>Collembola</taxon>
        <taxon>Symphypleona</taxon>
        <taxon>Sminthuridae</taxon>
        <taxon>Allacma</taxon>
    </lineage>
</organism>
<evidence type="ECO:0000256" key="1">
    <source>
        <dbReference type="SAM" id="MobiDB-lite"/>
    </source>
</evidence>
<protein>
    <recommendedName>
        <fullName evidence="5">Heparan-alpha-glucosaminide N-acetyltransferase</fullName>
    </recommendedName>
</protein>
<proteinExistence type="predicted"/>
<evidence type="ECO:0008006" key="5">
    <source>
        <dbReference type="Google" id="ProtNLM"/>
    </source>
</evidence>
<keyword evidence="2" id="KW-0472">Membrane</keyword>
<dbReference type="PANTHER" id="PTHR31061">
    <property type="entry name" value="LD22376P"/>
    <property type="match status" value="1"/>
</dbReference>
<dbReference type="AlphaFoldDB" id="A0A8J2P8P4"/>
<reference evidence="3" key="1">
    <citation type="submission" date="2021-06" db="EMBL/GenBank/DDBJ databases">
        <authorList>
            <person name="Hodson N. C."/>
            <person name="Mongue J. A."/>
            <person name="Jaron S. K."/>
        </authorList>
    </citation>
    <scope>NUCLEOTIDE SEQUENCE</scope>
</reference>
<keyword evidence="4" id="KW-1185">Reference proteome</keyword>
<feature type="transmembrane region" description="Helical" evidence="2">
    <location>
        <begin position="660"/>
        <end position="682"/>
    </location>
</feature>
<feature type="transmembrane region" description="Helical" evidence="2">
    <location>
        <begin position="467"/>
        <end position="488"/>
    </location>
</feature>
<feature type="transmembrane region" description="Helical" evidence="2">
    <location>
        <begin position="629"/>
        <end position="648"/>
    </location>
</feature>
<feature type="transmembrane region" description="Helical" evidence="2">
    <location>
        <begin position="396"/>
        <end position="416"/>
    </location>
</feature>
<feature type="region of interest" description="Disordered" evidence="1">
    <location>
        <begin position="314"/>
        <end position="357"/>
    </location>
</feature>
<evidence type="ECO:0000313" key="4">
    <source>
        <dbReference type="Proteomes" id="UP000708208"/>
    </source>
</evidence>
<dbReference type="EMBL" id="CAJVCH010306768">
    <property type="protein sequence ID" value="CAG7785908.1"/>
    <property type="molecule type" value="Genomic_DNA"/>
</dbReference>
<keyword evidence="2" id="KW-1133">Transmembrane helix</keyword>
<keyword evidence="2" id="KW-0812">Transmembrane</keyword>
<evidence type="ECO:0000313" key="3">
    <source>
        <dbReference type="EMBL" id="CAG7785908.1"/>
    </source>
</evidence>
<feature type="transmembrane region" description="Helical" evidence="2">
    <location>
        <begin position="190"/>
        <end position="211"/>
    </location>
</feature>
<sequence>MVMDWRFPSWFLEVLDHKNVFTYFHSSYLQGVSVLSEIPHSLLFLLHSHNNMSWIEDPGVEVFGSYIFSQLSLDQAFLNVSSVANQKLWLYSLSSNCHTCPYERVGSENDTVATAGNVHIINTKYSNSYRLRTNGRDTTIDYDRSDTDRYCDVGPVSMGEFGIYEIQALQKSEMVPAECKFTEIRTPVNIYYPFLIAFLVYLAIIILFNLYKFLFNRHDVSSSTTSSASTSSTTNVPPPPPPPHIEEQYISSSHPGGPTVSGLANLTKRTSISGSQISIASNRSSVVSAHPPISEYSSYSSGEAAYKVRQIQMDPAPGSSKMEPRLSNPNIQIRRPSGPVTGAPPQPSVTPAEPRPQLQRQRLQSLDTFRGICIVIMIFVNDGGGGYYFLEHATWDGLYVADLVFPWFLWIMGVCIPMSIKSARKRDTPRLKIFTKILIRSLKLISIGIILASFGQNDLDKIRLPGVLQRFGICYFVCSTLCLLYMNVNFSKPAAQNKFKAAVQDVEIIWIGWVVILLFVMVHCLLTFFLTVPGCPTGYLGPGGLHENGAWSTLCIGGASGYIDRQIFTDKHIYGWPTANEFYAEGRGKAYDPEGLLGTLNSFLQVWLGVQTGVTMLVYPKATSRIKRWLSWATVLGAAGALLCQGKEYGGWIPVNKNLWSLSFVLVTCSFALILLSFLYFIIDMKKWWSGTPFYEPGMNSILLYVGHSIGSSCLPFHWKVGRMETHAIKLFESLWGTTLWVLVAIRCHIKKFYWVL</sequence>
<feature type="transmembrane region" description="Helical" evidence="2">
    <location>
        <begin position="369"/>
        <end position="390"/>
    </location>
</feature>
<feature type="compositionally biased region" description="Low complexity" evidence="1">
    <location>
        <begin position="223"/>
        <end position="235"/>
    </location>
</feature>
<name>A0A8J2P8P4_9HEXA</name>
<dbReference type="OrthoDB" id="2149840at2759"/>